<evidence type="ECO:0000313" key="2">
    <source>
        <dbReference type="EMBL" id="TNN04617.1"/>
    </source>
</evidence>
<dbReference type="EMBL" id="SKCS01001290">
    <property type="protein sequence ID" value="TNN04617.1"/>
    <property type="molecule type" value="Genomic_DNA"/>
</dbReference>
<accession>A0A4Z2CK18</accession>
<reference evidence="2 3" key="1">
    <citation type="submission" date="2019-03" db="EMBL/GenBank/DDBJ databases">
        <title>An improved genome assembly of the fluke Schistosoma japonicum.</title>
        <authorList>
            <person name="Hu W."/>
            <person name="Luo F."/>
            <person name="Yin M."/>
            <person name="Mo X."/>
            <person name="Sun C."/>
            <person name="Wu Q."/>
            <person name="Zhu B."/>
            <person name="Xiang M."/>
            <person name="Wang J."/>
            <person name="Wang Y."/>
            <person name="Zhang T."/>
            <person name="Xu B."/>
            <person name="Zheng H."/>
            <person name="Feng Z."/>
        </authorList>
    </citation>
    <scope>NUCLEOTIDE SEQUENCE [LARGE SCALE GENOMIC DNA]</scope>
    <source>
        <strain evidence="2">HuSjv2</strain>
        <tissue evidence="2">Worms</tissue>
    </source>
</reference>
<proteinExistence type="predicted"/>
<keyword evidence="3" id="KW-1185">Reference proteome</keyword>
<comment type="caution">
    <text evidence="2">The sequence shown here is derived from an EMBL/GenBank/DDBJ whole genome shotgun (WGS) entry which is preliminary data.</text>
</comment>
<name>A0A4Z2CK18_SCHJA</name>
<feature type="non-terminal residue" evidence="2">
    <location>
        <position position="91"/>
    </location>
</feature>
<dbReference type="AlphaFoldDB" id="A0A4Z2CK18"/>
<feature type="compositionally biased region" description="Low complexity" evidence="1">
    <location>
        <begin position="8"/>
        <end position="20"/>
    </location>
</feature>
<dbReference type="Proteomes" id="UP000311919">
    <property type="component" value="Unassembled WGS sequence"/>
</dbReference>
<evidence type="ECO:0000256" key="1">
    <source>
        <dbReference type="SAM" id="MobiDB-lite"/>
    </source>
</evidence>
<feature type="region of interest" description="Disordered" evidence="1">
    <location>
        <begin position="1"/>
        <end position="21"/>
    </location>
</feature>
<protein>
    <submittedName>
        <fullName evidence="2">Uncharacterized protein</fullName>
    </submittedName>
</protein>
<evidence type="ECO:0000313" key="3">
    <source>
        <dbReference type="Proteomes" id="UP000311919"/>
    </source>
</evidence>
<gene>
    <name evidence="2" type="ORF">EWB00_000854</name>
</gene>
<sequence>MSGPLANQAQPSPQSLPSQSHFIAPMRSETKLLPAFLSNTMAHTNPATTPLRSYTASTCAHKLLLCPSASLALRSKQQAITLEHSHAMLRA</sequence>
<organism evidence="2 3">
    <name type="scientific">Schistosoma japonicum</name>
    <name type="common">Blood fluke</name>
    <dbReference type="NCBI Taxonomy" id="6182"/>
    <lineage>
        <taxon>Eukaryota</taxon>
        <taxon>Metazoa</taxon>
        <taxon>Spiralia</taxon>
        <taxon>Lophotrochozoa</taxon>
        <taxon>Platyhelminthes</taxon>
        <taxon>Trematoda</taxon>
        <taxon>Digenea</taxon>
        <taxon>Strigeidida</taxon>
        <taxon>Schistosomatoidea</taxon>
        <taxon>Schistosomatidae</taxon>
        <taxon>Schistosoma</taxon>
    </lineage>
</organism>